<dbReference type="Proteomes" id="UP000003160">
    <property type="component" value="Unassembled WGS sequence"/>
</dbReference>
<evidence type="ECO:0000313" key="3">
    <source>
        <dbReference type="Proteomes" id="UP000003160"/>
    </source>
</evidence>
<reference evidence="2 3" key="1">
    <citation type="submission" date="2009-10" db="EMBL/GenBank/DDBJ databases">
        <authorList>
            <person name="Qin X."/>
            <person name="Bachman B."/>
            <person name="Battles P."/>
            <person name="Bell A."/>
            <person name="Bess C."/>
            <person name="Bickham C."/>
            <person name="Chaboub L."/>
            <person name="Chen D."/>
            <person name="Coyle M."/>
            <person name="Deiros D.R."/>
            <person name="Dinh H."/>
            <person name="Forbes L."/>
            <person name="Fowler G."/>
            <person name="Francisco L."/>
            <person name="Fu Q."/>
            <person name="Gubbala S."/>
            <person name="Hale W."/>
            <person name="Han Y."/>
            <person name="Hemphill L."/>
            <person name="Highlander S.K."/>
            <person name="Hirani K."/>
            <person name="Hogues M."/>
            <person name="Jackson L."/>
            <person name="Jakkamsetti A."/>
            <person name="Javaid M."/>
            <person name="Jiang H."/>
            <person name="Korchina V."/>
            <person name="Kovar C."/>
            <person name="Lara F."/>
            <person name="Lee S."/>
            <person name="Mata R."/>
            <person name="Mathew T."/>
            <person name="Moen C."/>
            <person name="Morales K."/>
            <person name="Munidasa M."/>
            <person name="Nazareth L."/>
            <person name="Ngo R."/>
            <person name="Nguyen L."/>
            <person name="Okwuonu G."/>
            <person name="Ongeri F."/>
            <person name="Patil S."/>
            <person name="Petrosino J."/>
            <person name="Pham C."/>
            <person name="Pham P."/>
            <person name="Pu L.-L."/>
            <person name="Puazo M."/>
            <person name="Raj R."/>
            <person name="Reid J."/>
            <person name="Rouhana J."/>
            <person name="Saada N."/>
            <person name="Shang Y."/>
            <person name="Simmons D."/>
            <person name="Thornton R."/>
            <person name="Warren J."/>
            <person name="Weissenberger G."/>
            <person name="Zhang J."/>
            <person name="Zhang L."/>
            <person name="Zhou C."/>
            <person name="Zhu D."/>
            <person name="Muzny D."/>
            <person name="Worley K."/>
            <person name="Gibbs R."/>
        </authorList>
    </citation>
    <scope>NUCLEOTIDE SEQUENCE [LARGE SCALE GENOMIC DNA]</scope>
    <source>
        <strain evidence="2 3">DSM 17361</strain>
    </source>
</reference>
<dbReference type="OrthoDB" id="188639at2"/>
<accession>D1PZ97</accession>
<feature type="domain" description="DUF4955" evidence="1">
    <location>
        <begin position="386"/>
        <end position="538"/>
    </location>
</feature>
<protein>
    <recommendedName>
        <fullName evidence="1">DUF4955 domain-containing protein</fullName>
    </recommendedName>
</protein>
<organism evidence="2 3">
    <name type="scientific">Hallella bergensis DSM 17361</name>
    <dbReference type="NCBI Taxonomy" id="585502"/>
    <lineage>
        <taxon>Bacteria</taxon>
        <taxon>Pseudomonadati</taxon>
        <taxon>Bacteroidota</taxon>
        <taxon>Bacteroidia</taxon>
        <taxon>Bacteroidales</taxon>
        <taxon>Prevotellaceae</taxon>
        <taxon>Hallella</taxon>
    </lineage>
</organism>
<dbReference type="Pfam" id="PF16315">
    <property type="entry name" value="DUF4955"/>
    <property type="match status" value="1"/>
</dbReference>
<proteinExistence type="predicted"/>
<sequence length="794" mass="87890">MADGGVSNTAIAWQEFVSSSPNNVLLDFSFAGYKHGEEAPADVNTLGYTVYDVTKYGLDGTDDRSDRAAFDRLVAKINDKAKKNRGQANAIIYFPAGRYILHTNADNFTNSAGKLASKTINIVAGNLIIKGAGRDKTQLVMQDPNLPKDPNKMWTSPTMISIRNNGENPVPVWANVTADAPKGSFEVAVDDTRNIQVGDWVTLHLKNNDRTLIGKELLGQPLYNNMTNLINVGVQVVDYHQVAAVSNGKVTFKEPLMHAVESQYGWTIQNYKCFENAGVEDLTFVGYAKPDFKHHGSWEDDGAYKPLDMVRLANSWVRRVAFHSVSEALTFTWCANCSAYDILITGNRGHSAIRSQGSSRVFIGKVGDYSDGIYNDTRNAWGKCVGQYHACGVSKQSIGTVVWNCTWGVDACFEAHATQPRATLIDACRGGLMQLRCGGDKYQLPNHLDDLTLWNLYVTNTSTQTLKMLPYRWWDKNNIWIKILPPTIVGIHGDYDMQFDDGQTKRDESHGKAVFPRSLYAAQLERRLGKVPDWLVELEKADHRKALGKTWILNMPTEQDKEAFEEDSYNNSRWNRTTDTANNLVFENTTAIGTSSNAAVEAKDVSQYAGKLIADGKEAEFTRGLLFCIYVPETNMVKPVSPGKLLVYTDPERQSIRLNAKNLSIVVPHLKAGQTVEVGCRSVTNAGIRFLNAYNLTIEQGFGTAASSNLEEQLCIGKVEQNGDVVIGASNGIYVYSITVKDENGNVVAGVGNPSGKFRSDDPKIYNLLGQNVGTRFDLLRRGTYICNGRKVMR</sequence>
<evidence type="ECO:0000313" key="2">
    <source>
        <dbReference type="EMBL" id="EFA43331.1"/>
    </source>
</evidence>
<keyword evidence="3" id="KW-1185">Reference proteome</keyword>
<gene>
    <name evidence="2" type="ORF">HMPREF0645_2282</name>
</gene>
<dbReference type="EMBL" id="ACKS01000082">
    <property type="protein sequence ID" value="EFA43331.1"/>
    <property type="molecule type" value="Genomic_DNA"/>
</dbReference>
<evidence type="ECO:0000259" key="1">
    <source>
        <dbReference type="Pfam" id="PF16315"/>
    </source>
</evidence>
<name>D1PZ97_9BACT</name>
<dbReference type="AlphaFoldDB" id="D1PZ97"/>
<dbReference type="InterPro" id="IPR032532">
    <property type="entry name" value="DUF4955"/>
</dbReference>
<comment type="caution">
    <text evidence="2">The sequence shown here is derived from an EMBL/GenBank/DDBJ whole genome shotgun (WGS) entry which is preliminary data.</text>
</comment>
<dbReference type="eggNOG" id="COG5434">
    <property type="taxonomic scope" value="Bacteria"/>
</dbReference>
<dbReference type="HOGENOM" id="CLU_019301_0_0_10"/>